<dbReference type="SUPFAM" id="SSF56194">
    <property type="entry name" value="Uridine diphospho-N-Acetylenolpyruvylglucosamine reductase, MurB, C-terminal domain"/>
    <property type="match status" value="1"/>
</dbReference>
<organism evidence="21 22">
    <name type="scientific">Devosia albogilva</name>
    <dbReference type="NCBI Taxonomy" id="429726"/>
    <lineage>
        <taxon>Bacteria</taxon>
        <taxon>Pseudomonadati</taxon>
        <taxon>Pseudomonadota</taxon>
        <taxon>Alphaproteobacteria</taxon>
        <taxon>Hyphomicrobiales</taxon>
        <taxon>Devosiaceae</taxon>
        <taxon>Devosia</taxon>
    </lineage>
</organism>
<feature type="domain" description="FAD-binding PCMH-type" evidence="20">
    <location>
        <begin position="20"/>
        <end position="192"/>
    </location>
</feature>
<evidence type="ECO:0000256" key="15">
    <source>
        <dbReference type="ARBA" id="ARBA00023306"/>
    </source>
</evidence>
<comment type="function">
    <text evidence="2 19">Cell wall formation.</text>
</comment>
<protein>
    <recommendedName>
        <fullName evidence="6 19">UDP-N-acetylenolpyruvoylglucosamine reductase</fullName>
        <ecNumber evidence="5 19">1.3.1.98</ecNumber>
    </recommendedName>
    <alternativeName>
        <fullName evidence="17 19">UDP-N-acetylmuramate dehydrogenase</fullName>
    </alternativeName>
</protein>
<dbReference type="EC" id="1.3.1.98" evidence="5 19"/>
<dbReference type="InterPro" id="IPR006094">
    <property type="entry name" value="Oxid_FAD_bind_N"/>
</dbReference>
<feature type="active site" evidence="19">
    <location>
        <position position="329"/>
    </location>
</feature>
<gene>
    <name evidence="19 21" type="primary">murB</name>
    <name evidence="21" type="ORF">ACFSX5_16465</name>
</gene>
<keyword evidence="22" id="KW-1185">Reference proteome</keyword>
<evidence type="ECO:0000256" key="5">
    <source>
        <dbReference type="ARBA" id="ARBA00012518"/>
    </source>
</evidence>
<evidence type="ECO:0000256" key="13">
    <source>
        <dbReference type="ARBA" id="ARBA00022984"/>
    </source>
</evidence>
<dbReference type="InterPro" id="IPR036635">
    <property type="entry name" value="MurB_C_sf"/>
</dbReference>
<evidence type="ECO:0000313" key="22">
    <source>
        <dbReference type="Proteomes" id="UP001597521"/>
    </source>
</evidence>
<comment type="caution">
    <text evidence="21">The sequence shown here is derived from an EMBL/GenBank/DDBJ whole genome shotgun (WGS) entry which is preliminary data.</text>
</comment>
<evidence type="ECO:0000256" key="19">
    <source>
        <dbReference type="HAMAP-Rule" id="MF_00037"/>
    </source>
</evidence>
<evidence type="ECO:0000256" key="4">
    <source>
        <dbReference type="ARBA" id="ARBA00004752"/>
    </source>
</evidence>
<dbReference type="Gene3D" id="3.90.78.10">
    <property type="entry name" value="UDP-N-acetylenolpyruvoylglucosamine reductase, C-terminal domain"/>
    <property type="match status" value="1"/>
</dbReference>
<evidence type="ECO:0000256" key="2">
    <source>
        <dbReference type="ARBA" id="ARBA00003921"/>
    </source>
</evidence>
<evidence type="ECO:0000256" key="11">
    <source>
        <dbReference type="ARBA" id="ARBA00022857"/>
    </source>
</evidence>
<dbReference type="SUPFAM" id="SSF56176">
    <property type="entry name" value="FAD-binding/transporter-associated domain-like"/>
    <property type="match status" value="1"/>
</dbReference>
<keyword evidence="8 19" id="KW-0132">Cell division</keyword>
<evidence type="ECO:0000256" key="7">
    <source>
        <dbReference type="ARBA" id="ARBA00022490"/>
    </source>
</evidence>
<name>A0ABW5QPG9_9HYPH</name>
<feature type="active site" evidence="19">
    <location>
        <position position="169"/>
    </location>
</feature>
<comment type="similarity">
    <text evidence="19">Belongs to the MurB family.</text>
</comment>
<evidence type="ECO:0000256" key="3">
    <source>
        <dbReference type="ARBA" id="ARBA00004496"/>
    </source>
</evidence>
<dbReference type="Gene3D" id="3.30.43.10">
    <property type="entry name" value="Uridine Diphospho-n-acetylenolpyruvylglucosamine Reductase, domain 2"/>
    <property type="match status" value="1"/>
</dbReference>
<dbReference type="GO" id="GO:0008762">
    <property type="term" value="F:UDP-N-acetylmuramate dehydrogenase activity"/>
    <property type="evidence" value="ECO:0007669"/>
    <property type="project" value="UniProtKB-EC"/>
</dbReference>
<proteinExistence type="inferred from homology"/>
<evidence type="ECO:0000256" key="9">
    <source>
        <dbReference type="ARBA" id="ARBA00022630"/>
    </source>
</evidence>
<dbReference type="InterPro" id="IPR011601">
    <property type="entry name" value="MurB_C"/>
</dbReference>
<dbReference type="NCBIfam" id="TIGR00179">
    <property type="entry name" value="murB"/>
    <property type="match status" value="1"/>
</dbReference>
<dbReference type="InterPro" id="IPR016169">
    <property type="entry name" value="FAD-bd_PCMH_sub2"/>
</dbReference>
<keyword evidence="14 19" id="KW-0560">Oxidoreductase</keyword>
<dbReference type="NCBIfam" id="NF010478">
    <property type="entry name" value="PRK13903.1"/>
    <property type="match status" value="1"/>
</dbReference>
<keyword evidence="9 19" id="KW-0285">Flavoprotein</keyword>
<comment type="catalytic activity">
    <reaction evidence="18 19">
        <text>UDP-N-acetyl-alpha-D-muramate + NADP(+) = UDP-N-acetyl-3-O-(1-carboxyvinyl)-alpha-D-glucosamine + NADPH + H(+)</text>
        <dbReference type="Rhea" id="RHEA:12248"/>
        <dbReference type="ChEBI" id="CHEBI:15378"/>
        <dbReference type="ChEBI" id="CHEBI:57783"/>
        <dbReference type="ChEBI" id="CHEBI:58349"/>
        <dbReference type="ChEBI" id="CHEBI:68483"/>
        <dbReference type="ChEBI" id="CHEBI:70757"/>
        <dbReference type="EC" id="1.3.1.98"/>
    </reaction>
</comment>
<evidence type="ECO:0000256" key="12">
    <source>
        <dbReference type="ARBA" id="ARBA00022960"/>
    </source>
</evidence>
<evidence type="ECO:0000256" key="8">
    <source>
        <dbReference type="ARBA" id="ARBA00022618"/>
    </source>
</evidence>
<evidence type="ECO:0000259" key="20">
    <source>
        <dbReference type="PROSITE" id="PS51387"/>
    </source>
</evidence>
<dbReference type="EMBL" id="JBHUNP010000001">
    <property type="protein sequence ID" value="MFD2649381.1"/>
    <property type="molecule type" value="Genomic_DNA"/>
</dbReference>
<dbReference type="InterPro" id="IPR016167">
    <property type="entry name" value="FAD-bd_PCMH_sub1"/>
</dbReference>
<keyword evidence="15 19" id="KW-0131">Cell cycle</keyword>
<dbReference type="PANTHER" id="PTHR21071">
    <property type="entry name" value="UDP-N-ACETYLENOLPYRUVOYLGLUCOSAMINE REDUCTASE"/>
    <property type="match status" value="1"/>
</dbReference>
<reference evidence="22" key="1">
    <citation type="journal article" date="2019" name="Int. J. Syst. Evol. Microbiol.">
        <title>The Global Catalogue of Microorganisms (GCM) 10K type strain sequencing project: providing services to taxonomists for standard genome sequencing and annotation.</title>
        <authorList>
            <consortium name="The Broad Institute Genomics Platform"/>
            <consortium name="The Broad Institute Genome Sequencing Center for Infectious Disease"/>
            <person name="Wu L."/>
            <person name="Ma J."/>
        </authorList>
    </citation>
    <scope>NUCLEOTIDE SEQUENCE [LARGE SCALE GENOMIC DNA]</scope>
    <source>
        <strain evidence="22">CCM 7427</strain>
    </source>
</reference>
<dbReference type="PROSITE" id="PS51387">
    <property type="entry name" value="FAD_PCMH"/>
    <property type="match status" value="1"/>
</dbReference>
<accession>A0ABW5QPG9</accession>
<keyword evidence="13 19" id="KW-0573">Peptidoglycan synthesis</keyword>
<dbReference type="InterPro" id="IPR016166">
    <property type="entry name" value="FAD-bd_PCMH"/>
</dbReference>
<evidence type="ECO:0000256" key="10">
    <source>
        <dbReference type="ARBA" id="ARBA00022827"/>
    </source>
</evidence>
<comment type="subcellular location">
    <subcellularLocation>
        <location evidence="3 19">Cytoplasm</location>
    </subcellularLocation>
</comment>
<dbReference type="RefSeq" id="WP_386834909.1">
    <property type="nucleotide sequence ID" value="NZ_JBHUNP010000001.1"/>
</dbReference>
<dbReference type="Pfam" id="PF02873">
    <property type="entry name" value="MurB_C"/>
    <property type="match status" value="1"/>
</dbReference>
<dbReference type="HAMAP" id="MF_00037">
    <property type="entry name" value="MurB"/>
    <property type="match status" value="1"/>
</dbReference>
<sequence>MMIQLPGLTADFDLSPHNTFGLPAHASFGTFLEDEAQIPELLDTAASSALPVRVFGGGSNLVMRPRFEGIAVLMALRGRKIVGEESGGTLVEIAAGENWDEIVGWTVNQGLWGLENLSLIPGTVGAAPVQNIGAYGIELADRFNSLRAYDTVERRFVTFSAAECRFAYRQSLFKQVPGRYLITSVCLRLPQPWAPVLTYSGIDHLPSSAGAPEIRAQVIAVRQAKLPDWRVQGNVGSFFHNPIVPAGIADAIEGVPHYPQADGSVKLSAAWLIERAGFKGHRLGGAGVSERHALVLVNHGGATFEDVQQLSGLIRSGVHAQFGVTLVQEPETM</sequence>
<keyword evidence="16 19" id="KW-0961">Cell wall biogenesis/degradation</keyword>
<keyword evidence="12 19" id="KW-0133">Cell shape</keyword>
<dbReference type="Gene3D" id="3.30.465.10">
    <property type="match status" value="1"/>
</dbReference>
<dbReference type="Pfam" id="PF01565">
    <property type="entry name" value="FAD_binding_4"/>
    <property type="match status" value="1"/>
</dbReference>
<evidence type="ECO:0000256" key="6">
    <source>
        <dbReference type="ARBA" id="ARBA00015188"/>
    </source>
</evidence>
<dbReference type="InterPro" id="IPR003170">
    <property type="entry name" value="MurB"/>
</dbReference>
<evidence type="ECO:0000256" key="17">
    <source>
        <dbReference type="ARBA" id="ARBA00031026"/>
    </source>
</evidence>
<dbReference type="Proteomes" id="UP001597521">
    <property type="component" value="Unassembled WGS sequence"/>
</dbReference>
<keyword evidence="10 19" id="KW-0274">FAD</keyword>
<keyword evidence="7 19" id="KW-0963">Cytoplasm</keyword>
<evidence type="ECO:0000256" key="14">
    <source>
        <dbReference type="ARBA" id="ARBA00023002"/>
    </source>
</evidence>
<evidence type="ECO:0000256" key="1">
    <source>
        <dbReference type="ARBA" id="ARBA00001974"/>
    </source>
</evidence>
<keyword evidence="11 19" id="KW-0521">NADP</keyword>
<evidence type="ECO:0000313" key="21">
    <source>
        <dbReference type="EMBL" id="MFD2649381.1"/>
    </source>
</evidence>
<feature type="active site" description="Proton donor" evidence="19">
    <location>
        <position position="237"/>
    </location>
</feature>
<dbReference type="NCBIfam" id="NF000755">
    <property type="entry name" value="PRK00046.1"/>
    <property type="match status" value="1"/>
</dbReference>
<dbReference type="PANTHER" id="PTHR21071:SF4">
    <property type="entry name" value="UDP-N-ACETYLENOLPYRUVOYLGLUCOSAMINE REDUCTASE"/>
    <property type="match status" value="1"/>
</dbReference>
<evidence type="ECO:0000256" key="18">
    <source>
        <dbReference type="ARBA" id="ARBA00048914"/>
    </source>
</evidence>
<comment type="pathway">
    <text evidence="4 19">Cell wall biogenesis; peptidoglycan biosynthesis.</text>
</comment>
<comment type="cofactor">
    <cofactor evidence="1 19">
        <name>FAD</name>
        <dbReference type="ChEBI" id="CHEBI:57692"/>
    </cofactor>
</comment>
<evidence type="ECO:0000256" key="16">
    <source>
        <dbReference type="ARBA" id="ARBA00023316"/>
    </source>
</evidence>
<dbReference type="InterPro" id="IPR036318">
    <property type="entry name" value="FAD-bd_PCMH-like_sf"/>
</dbReference>